<name>A0ABV5W2X1_9BACL</name>
<sequence length="112" mass="12546">MPCRRRPRRRILAGAGFQNLASSRPQQNRAVPRPTAGPDTHDLRVFRAVVREGSMTRAAALLGYVQSNVTARIQHSLITRSWPSSGRFRRNWFSSPSRPSPICAKLSSSRCC</sequence>
<dbReference type="InterPro" id="IPR036388">
    <property type="entry name" value="WH-like_DNA-bd_sf"/>
</dbReference>
<protein>
    <submittedName>
        <fullName evidence="3">LysR family transcriptional regulator</fullName>
    </submittedName>
</protein>
<reference evidence="3 4" key="1">
    <citation type="submission" date="2024-09" db="EMBL/GenBank/DDBJ databases">
        <authorList>
            <person name="Sun Q."/>
            <person name="Mori K."/>
        </authorList>
    </citation>
    <scope>NUCLEOTIDE SEQUENCE [LARGE SCALE GENOMIC DNA]</scope>
    <source>
        <strain evidence="3 4">JCM 12520</strain>
    </source>
</reference>
<evidence type="ECO:0000313" key="3">
    <source>
        <dbReference type="EMBL" id="MFB9754920.1"/>
    </source>
</evidence>
<evidence type="ECO:0000256" key="1">
    <source>
        <dbReference type="SAM" id="MobiDB-lite"/>
    </source>
</evidence>
<dbReference type="RefSeq" id="WP_379119685.1">
    <property type="nucleotide sequence ID" value="NZ_BAAAYO010000008.1"/>
</dbReference>
<organism evidence="3 4">
    <name type="scientific">Paenibacillus hodogayensis</name>
    <dbReference type="NCBI Taxonomy" id="279208"/>
    <lineage>
        <taxon>Bacteria</taxon>
        <taxon>Bacillati</taxon>
        <taxon>Bacillota</taxon>
        <taxon>Bacilli</taxon>
        <taxon>Bacillales</taxon>
        <taxon>Paenibacillaceae</taxon>
        <taxon>Paenibacillus</taxon>
    </lineage>
</organism>
<gene>
    <name evidence="3" type="ORF">ACFFNY_25385</name>
</gene>
<comment type="caution">
    <text evidence="3">The sequence shown here is derived from an EMBL/GenBank/DDBJ whole genome shotgun (WGS) entry which is preliminary data.</text>
</comment>
<feature type="domain" description="HTH lysR-type" evidence="2">
    <location>
        <begin position="38"/>
        <end position="74"/>
    </location>
</feature>
<dbReference type="EMBL" id="JBHMAG010000016">
    <property type="protein sequence ID" value="MFB9754920.1"/>
    <property type="molecule type" value="Genomic_DNA"/>
</dbReference>
<accession>A0ABV5W2X1</accession>
<dbReference type="Pfam" id="PF00126">
    <property type="entry name" value="HTH_1"/>
    <property type="match status" value="1"/>
</dbReference>
<dbReference type="Gene3D" id="1.10.10.10">
    <property type="entry name" value="Winged helix-like DNA-binding domain superfamily/Winged helix DNA-binding domain"/>
    <property type="match status" value="1"/>
</dbReference>
<evidence type="ECO:0000313" key="4">
    <source>
        <dbReference type="Proteomes" id="UP001589619"/>
    </source>
</evidence>
<keyword evidence="4" id="KW-1185">Reference proteome</keyword>
<dbReference type="InterPro" id="IPR036390">
    <property type="entry name" value="WH_DNA-bd_sf"/>
</dbReference>
<dbReference type="Proteomes" id="UP001589619">
    <property type="component" value="Unassembled WGS sequence"/>
</dbReference>
<evidence type="ECO:0000259" key="2">
    <source>
        <dbReference type="PROSITE" id="PS50931"/>
    </source>
</evidence>
<dbReference type="PROSITE" id="PS50931">
    <property type="entry name" value="HTH_LYSR"/>
    <property type="match status" value="1"/>
</dbReference>
<feature type="compositionally biased region" description="Polar residues" evidence="1">
    <location>
        <begin position="19"/>
        <end position="29"/>
    </location>
</feature>
<feature type="region of interest" description="Disordered" evidence="1">
    <location>
        <begin position="14"/>
        <end position="40"/>
    </location>
</feature>
<proteinExistence type="predicted"/>
<dbReference type="InterPro" id="IPR000847">
    <property type="entry name" value="LysR_HTH_N"/>
</dbReference>
<dbReference type="SUPFAM" id="SSF46785">
    <property type="entry name" value="Winged helix' DNA-binding domain"/>
    <property type="match status" value="1"/>
</dbReference>